<protein>
    <recommendedName>
        <fullName evidence="7">Enoyl reductase (ER) domain-containing protein</fullName>
    </recommendedName>
</protein>
<evidence type="ECO:0000256" key="6">
    <source>
        <dbReference type="RuleBase" id="RU361277"/>
    </source>
</evidence>
<dbReference type="GO" id="GO:0016491">
    <property type="term" value="F:oxidoreductase activity"/>
    <property type="evidence" value="ECO:0007669"/>
    <property type="project" value="UniProtKB-KW"/>
</dbReference>
<organism evidence="8 9">
    <name type="scientific">Streptomyces mangrovisoli</name>
    <dbReference type="NCBI Taxonomy" id="1428628"/>
    <lineage>
        <taxon>Bacteria</taxon>
        <taxon>Bacillati</taxon>
        <taxon>Actinomycetota</taxon>
        <taxon>Actinomycetes</taxon>
        <taxon>Kitasatosporales</taxon>
        <taxon>Streptomycetaceae</taxon>
        <taxon>Streptomyces</taxon>
    </lineage>
</organism>
<dbReference type="Proteomes" id="UP000034196">
    <property type="component" value="Unassembled WGS sequence"/>
</dbReference>
<keyword evidence="3 6" id="KW-0479">Metal-binding</keyword>
<keyword evidence="5" id="KW-0560">Oxidoreductase</keyword>
<dbReference type="AlphaFoldDB" id="A0A1J4NUN6"/>
<evidence type="ECO:0000256" key="2">
    <source>
        <dbReference type="ARBA" id="ARBA00008072"/>
    </source>
</evidence>
<dbReference type="PROSITE" id="PS00059">
    <property type="entry name" value="ADH_ZINC"/>
    <property type="match status" value="1"/>
</dbReference>
<dbReference type="InterPro" id="IPR011032">
    <property type="entry name" value="GroES-like_sf"/>
</dbReference>
<keyword evidence="4 6" id="KW-0862">Zinc</keyword>
<proteinExistence type="inferred from homology"/>
<evidence type="ECO:0000256" key="5">
    <source>
        <dbReference type="ARBA" id="ARBA00023002"/>
    </source>
</evidence>
<dbReference type="Pfam" id="PF00107">
    <property type="entry name" value="ADH_zinc_N"/>
    <property type="match status" value="1"/>
</dbReference>
<dbReference type="InterPro" id="IPR013154">
    <property type="entry name" value="ADH-like_N"/>
</dbReference>
<dbReference type="EMBL" id="LAVA02000067">
    <property type="protein sequence ID" value="OIJ64949.1"/>
    <property type="molecule type" value="Genomic_DNA"/>
</dbReference>
<dbReference type="SUPFAM" id="SSF51735">
    <property type="entry name" value="NAD(P)-binding Rossmann-fold domains"/>
    <property type="match status" value="1"/>
</dbReference>
<evidence type="ECO:0000313" key="9">
    <source>
        <dbReference type="Proteomes" id="UP000034196"/>
    </source>
</evidence>
<evidence type="ECO:0000256" key="1">
    <source>
        <dbReference type="ARBA" id="ARBA00001947"/>
    </source>
</evidence>
<dbReference type="CDD" id="cd08278">
    <property type="entry name" value="benzyl_alcohol_DH"/>
    <property type="match status" value="1"/>
</dbReference>
<dbReference type="RefSeq" id="WP_046592346.1">
    <property type="nucleotide sequence ID" value="NZ_LAVA02000067.1"/>
</dbReference>
<dbReference type="Gene3D" id="3.40.50.720">
    <property type="entry name" value="NAD(P)-binding Rossmann-like Domain"/>
    <property type="match status" value="1"/>
</dbReference>
<dbReference type="GO" id="GO:0008270">
    <property type="term" value="F:zinc ion binding"/>
    <property type="evidence" value="ECO:0007669"/>
    <property type="project" value="InterPro"/>
</dbReference>
<dbReference type="Gene3D" id="3.90.180.10">
    <property type="entry name" value="Medium-chain alcohol dehydrogenases, catalytic domain"/>
    <property type="match status" value="1"/>
</dbReference>
<feature type="domain" description="Enoyl reductase (ER)" evidence="7">
    <location>
        <begin position="12"/>
        <end position="345"/>
    </location>
</feature>
<dbReference type="STRING" id="1428628.WN71_026025"/>
<dbReference type="PANTHER" id="PTHR43350">
    <property type="entry name" value="NAD-DEPENDENT ALCOHOL DEHYDROGENASE"/>
    <property type="match status" value="1"/>
</dbReference>
<reference evidence="8" key="1">
    <citation type="submission" date="2016-10" db="EMBL/GenBank/DDBJ databases">
        <title>Genome sequence of Streptomyces mangrovisoli MUSC 149.</title>
        <authorList>
            <person name="Lee L.-H."/>
            <person name="Ser H.-L."/>
        </authorList>
    </citation>
    <scope>NUCLEOTIDE SEQUENCE [LARGE SCALE GENOMIC DNA]</scope>
    <source>
        <strain evidence="8">MUSC 149</strain>
    </source>
</reference>
<dbReference type="InterPro" id="IPR020843">
    <property type="entry name" value="ER"/>
</dbReference>
<evidence type="ECO:0000313" key="8">
    <source>
        <dbReference type="EMBL" id="OIJ64949.1"/>
    </source>
</evidence>
<dbReference type="OrthoDB" id="334894at2"/>
<evidence type="ECO:0000256" key="4">
    <source>
        <dbReference type="ARBA" id="ARBA00022833"/>
    </source>
</evidence>
<sequence>MVRAAVLRSADGPFRIEEVKLGEPGPHEVLVRVVAAGMCHTDAMARMIFNGPAVVGHEGAGVVEAVGSAVTTLAPGDHVVLTFDSCGTCPVCARAMPYHCTAFEALNLGLGGHGRAPSATSDTGEQVGNRWFGQSSFAEYCISTERNTVKVDPTVPLELLAPLGCGVTTGAGSVLNVMRLRPGDRLAVFGAGAVGLAAVLAAKAAGAGEVVAVDPHENRRTLALELGADRALEPSEVAGLRGFDFSFDTTARASAMSAAVDALGRPGLCVLVGAGQESLTILPALMPGKTITYAYMGHANPPVFIPELIRLWQSGRFPFDALTKSFPLADINEAENASAIGTVIKPVLLMKEEADG</sequence>
<dbReference type="InterPro" id="IPR002328">
    <property type="entry name" value="ADH_Zn_CS"/>
</dbReference>
<dbReference type="InterPro" id="IPR036291">
    <property type="entry name" value="NAD(P)-bd_dom_sf"/>
</dbReference>
<evidence type="ECO:0000259" key="7">
    <source>
        <dbReference type="SMART" id="SM00829"/>
    </source>
</evidence>
<name>A0A1J4NUN6_9ACTN</name>
<comment type="similarity">
    <text evidence="2 6">Belongs to the zinc-containing alcohol dehydrogenase family.</text>
</comment>
<comment type="cofactor">
    <cofactor evidence="1 6">
        <name>Zn(2+)</name>
        <dbReference type="ChEBI" id="CHEBI:29105"/>
    </cofactor>
</comment>
<keyword evidence="9" id="KW-1185">Reference proteome</keyword>
<dbReference type="PANTHER" id="PTHR43350:SF21">
    <property type="entry name" value="S-NITROSOMYCOTHIOL REDUCTASE MSCR"/>
    <property type="match status" value="1"/>
</dbReference>
<dbReference type="Pfam" id="PF08240">
    <property type="entry name" value="ADH_N"/>
    <property type="match status" value="1"/>
</dbReference>
<dbReference type="SMART" id="SM00829">
    <property type="entry name" value="PKS_ER"/>
    <property type="match status" value="1"/>
</dbReference>
<dbReference type="InterPro" id="IPR013149">
    <property type="entry name" value="ADH-like_C"/>
</dbReference>
<evidence type="ECO:0000256" key="3">
    <source>
        <dbReference type="ARBA" id="ARBA00022723"/>
    </source>
</evidence>
<dbReference type="SUPFAM" id="SSF50129">
    <property type="entry name" value="GroES-like"/>
    <property type="match status" value="1"/>
</dbReference>
<accession>A0A1J4NUN6</accession>
<comment type="caution">
    <text evidence="8">The sequence shown here is derived from an EMBL/GenBank/DDBJ whole genome shotgun (WGS) entry which is preliminary data.</text>
</comment>
<gene>
    <name evidence="8" type="ORF">WN71_026025</name>
</gene>